<evidence type="ECO:0000256" key="4">
    <source>
        <dbReference type="ARBA" id="ARBA00022679"/>
    </source>
</evidence>
<dbReference type="InterPro" id="IPR001841">
    <property type="entry name" value="Znf_RING"/>
</dbReference>
<dbReference type="InterPro" id="IPR027370">
    <property type="entry name" value="Znf-RING_euk"/>
</dbReference>
<dbReference type="PROSITE" id="PS51015">
    <property type="entry name" value="YDG"/>
    <property type="match status" value="1"/>
</dbReference>
<evidence type="ECO:0000256" key="1">
    <source>
        <dbReference type="ARBA" id="ARBA00000900"/>
    </source>
</evidence>
<dbReference type="InterPro" id="IPR045134">
    <property type="entry name" value="UHRF1/2-like"/>
</dbReference>
<keyword evidence="18" id="KW-1185">Reference proteome</keyword>
<evidence type="ECO:0000256" key="12">
    <source>
        <dbReference type="PROSITE-ProRule" id="PRU00175"/>
    </source>
</evidence>
<evidence type="ECO:0000256" key="10">
    <source>
        <dbReference type="ARBA" id="ARBA00023125"/>
    </source>
</evidence>
<dbReference type="InterPro" id="IPR047498">
    <property type="entry name" value="RING-HC_ORTHRUS_rpt1"/>
</dbReference>
<dbReference type="InterPro" id="IPR001965">
    <property type="entry name" value="Znf_PHD"/>
</dbReference>
<reference evidence="17 18" key="1">
    <citation type="journal article" date="2023" name="G3 (Bethesda)">
        <title>A chromosome-length genome assembly and annotation of blackberry (Rubus argutus, cv. 'Hillquist').</title>
        <authorList>
            <person name="Bruna T."/>
            <person name="Aryal R."/>
            <person name="Dudchenko O."/>
            <person name="Sargent D.J."/>
            <person name="Mead D."/>
            <person name="Buti M."/>
            <person name="Cavallini A."/>
            <person name="Hytonen T."/>
            <person name="Andres J."/>
            <person name="Pham M."/>
            <person name="Weisz D."/>
            <person name="Mascagni F."/>
            <person name="Usai G."/>
            <person name="Natali L."/>
            <person name="Bassil N."/>
            <person name="Fernandez G.E."/>
            <person name="Lomsadze A."/>
            <person name="Armour M."/>
            <person name="Olukolu B."/>
            <person name="Poorten T."/>
            <person name="Britton C."/>
            <person name="Davik J."/>
            <person name="Ashrafi H."/>
            <person name="Aiden E.L."/>
            <person name="Borodovsky M."/>
            <person name="Worthington M."/>
        </authorList>
    </citation>
    <scope>NUCLEOTIDE SEQUENCE [LARGE SCALE GENOMIC DNA]</scope>
    <source>
        <strain evidence="17">PI 553951</strain>
    </source>
</reference>
<evidence type="ECO:0000256" key="2">
    <source>
        <dbReference type="ARBA" id="ARBA00004906"/>
    </source>
</evidence>
<evidence type="ECO:0000313" key="18">
    <source>
        <dbReference type="Proteomes" id="UP001457282"/>
    </source>
</evidence>
<dbReference type="GO" id="GO:0003677">
    <property type="term" value="F:DNA binding"/>
    <property type="evidence" value="ECO:0007669"/>
    <property type="project" value="UniProtKB-KW"/>
</dbReference>
<gene>
    <name evidence="17" type="ORF">M0R45_023741</name>
</gene>
<dbReference type="InterPro" id="IPR003105">
    <property type="entry name" value="SRA_YDG"/>
</dbReference>
<feature type="domain" description="YDG" evidence="16">
    <location>
        <begin position="265"/>
        <end position="413"/>
    </location>
</feature>
<dbReference type="InterPro" id="IPR017907">
    <property type="entry name" value="Znf_RING_CS"/>
</dbReference>
<proteinExistence type="predicted"/>
<sequence length="719" mass="79437">MAHVSQLPCDGDGLCMLCKTTPLDEDKLICKTCVTPWHVSCLSSRPQSLASTLEWECPDCSSLSGDLPAGPAVKSAVSGDLIAAIRAIEADAALTELQKANKRQELMSGKALPEEDEGAGRKGTNDVLNVLDGIFNCSFCMELPDRPVTTPCGHNFCLKCFQKWVGQGKRTCAKCRHAIPSKMSSQPRINSSLVVAIRMAKLSKSHATEGPAKAYHFVRNQDRPDKAFTTERAQKTGKSNAASGKIFVTIPADHFGPIPAEYDPERNQGVLVGECWEDRLECRQWGAHFPHVSGIAGQSNHGAQSVVLSGGYLDDEDHGEWFLYTGSGGRDLSGNKRTNKDQSFDQTFEKYNKALQVSCQKGYPVRVVRSHKEKRSSYAPEKGLRYDGVYRIEKCWTKVGIQGFKVCRYLFVRCDNEPAPWTSDEHGDRPRPLPPIPELKKATNIVERKSSPSWDFEEKDSCWKWKKSPPISKKTVRTVDPADQKRSRKGMKKSQNITVRERLLKEFSCLICQQVMTLPITTPCAHNFCKLCLEGAFAGKSLVRERSRGGRILRTQKNIMSCPSCPIDISDFLQNPQVNRELMDAIESLKSKNEEEENEDSVEESSVEMDDSDNETGTEMLEEAAVKKRAENSPTECKPERSPKRQKVDAGKGSPNTDDGEANQLPAVQTNGKGSPAPDAKCGKKDAGRGGVGENKAQEEENGSSPSSPLLVRSDENFE</sequence>
<evidence type="ECO:0000256" key="11">
    <source>
        <dbReference type="ARBA" id="ARBA00023242"/>
    </source>
</evidence>
<dbReference type="SMART" id="SM00249">
    <property type="entry name" value="PHD"/>
    <property type="match status" value="1"/>
</dbReference>
<dbReference type="PROSITE" id="PS01359">
    <property type="entry name" value="ZF_PHD_1"/>
    <property type="match status" value="1"/>
</dbReference>
<dbReference type="GO" id="GO:0016567">
    <property type="term" value="P:protein ubiquitination"/>
    <property type="evidence" value="ECO:0007669"/>
    <property type="project" value="UniProtKB-ARBA"/>
</dbReference>
<dbReference type="Gene3D" id="3.30.40.10">
    <property type="entry name" value="Zinc/RING finger domain, C3HC4 (zinc finger)"/>
    <property type="match status" value="3"/>
</dbReference>
<dbReference type="Pfam" id="PF00097">
    <property type="entry name" value="zf-C3HC4"/>
    <property type="match status" value="1"/>
</dbReference>
<dbReference type="SMART" id="SM00184">
    <property type="entry name" value="RING"/>
    <property type="match status" value="3"/>
</dbReference>
<keyword evidence="11 13" id="KW-0539">Nucleus</keyword>
<feature type="region of interest" description="Disordered" evidence="14">
    <location>
        <begin position="589"/>
        <end position="719"/>
    </location>
</feature>
<dbReference type="SUPFAM" id="SSF57903">
    <property type="entry name" value="FYVE/PHD zinc finger"/>
    <property type="match status" value="1"/>
</dbReference>
<evidence type="ECO:0000256" key="6">
    <source>
        <dbReference type="ARBA" id="ARBA00022771"/>
    </source>
</evidence>
<dbReference type="SMART" id="SM00466">
    <property type="entry name" value="SRA"/>
    <property type="match status" value="1"/>
</dbReference>
<dbReference type="Gene3D" id="2.30.280.10">
    <property type="entry name" value="SRA-YDG"/>
    <property type="match status" value="1"/>
</dbReference>
<dbReference type="InterPro" id="IPR019786">
    <property type="entry name" value="Zinc_finger_PHD-type_CS"/>
</dbReference>
<organism evidence="17 18">
    <name type="scientific">Rubus argutus</name>
    <name type="common">Southern blackberry</name>
    <dbReference type="NCBI Taxonomy" id="59490"/>
    <lineage>
        <taxon>Eukaryota</taxon>
        <taxon>Viridiplantae</taxon>
        <taxon>Streptophyta</taxon>
        <taxon>Embryophyta</taxon>
        <taxon>Tracheophyta</taxon>
        <taxon>Spermatophyta</taxon>
        <taxon>Magnoliopsida</taxon>
        <taxon>eudicotyledons</taxon>
        <taxon>Gunneridae</taxon>
        <taxon>Pentapetalae</taxon>
        <taxon>rosids</taxon>
        <taxon>fabids</taxon>
        <taxon>Rosales</taxon>
        <taxon>Rosaceae</taxon>
        <taxon>Rosoideae</taxon>
        <taxon>Rosoideae incertae sedis</taxon>
        <taxon>Rubus</taxon>
    </lineage>
</organism>
<protein>
    <recommendedName>
        <fullName evidence="3">RING-type E3 ubiquitin transferase</fullName>
        <ecNumber evidence="3">2.3.2.27</ecNumber>
    </recommendedName>
</protein>
<dbReference type="SUPFAM" id="SSF57850">
    <property type="entry name" value="RING/U-box"/>
    <property type="match status" value="2"/>
</dbReference>
<dbReference type="GO" id="GO:0005634">
    <property type="term" value="C:nucleus"/>
    <property type="evidence" value="ECO:0007669"/>
    <property type="project" value="UniProtKB-SubCell"/>
</dbReference>
<dbReference type="SUPFAM" id="SSF88697">
    <property type="entry name" value="PUA domain-like"/>
    <property type="match status" value="1"/>
</dbReference>
<dbReference type="PROSITE" id="PS00518">
    <property type="entry name" value="ZF_RING_1"/>
    <property type="match status" value="1"/>
</dbReference>
<keyword evidence="9" id="KW-0156">Chromatin regulator</keyword>
<keyword evidence="6 12" id="KW-0863">Zinc-finger</keyword>
<evidence type="ECO:0000256" key="8">
    <source>
        <dbReference type="ARBA" id="ARBA00022833"/>
    </source>
</evidence>
<dbReference type="EC" id="2.3.2.27" evidence="3"/>
<evidence type="ECO:0000259" key="15">
    <source>
        <dbReference type="PROSITE" id="PS50089"/>
    </source>
</evidence>
<dbReference type="Pfam" id="PF02182">
    <property type="entry name" value="SAD_SRA"/>
    <property type="match status" value="1"/>
</dbReference>
<comment type="caution">
    <text evidence="17">The sequence shown here is derived from an EMBL/GenBank/DDBJ whole genome shotgun (WGS) entry which is preliminary data.</text>
</comment>
<dbReference type="InterPro" id="IPR015947">
    <property type="entry name" value="PUA-like_sf"/>
</dbReference>
<dbReference type="PROSITE" id="PS50089">
    <property type="entry name" value="ZF_RING_2"/>
    <property type="match status" value="2"/>
</dbReference>
<dbReference type="InterPro" id="IPR036987">
    <property type="entry name" value="SRA-YDG_sf"/>
</dbReference>
<dbReference type="InterPro" id="IPR013083">
    <property type="entry name" value="Znf_RING/FYVE/PHD"/>
</dbReference>
<dbReference type="FunFam" id="2.30.280.10:FF:000002">
    <property type="entry name" value="E3 ubiquitin-protein ligase ORTHRUS 2"/>
    <property type="match status" value="1"/>
</dbReference>
<dbReference type="GO" id="GO:0044027">
    <property type="term" value="P:negative regulation of gene expression via chromosomal CpG island methylation"/>
    <property type="evidence" value="ECO:0007669"/>
    <property type="project" value="TreeGrafter"/>
</dbReference>
<evidence type="ECO:0000259" key="16">
    <source>
        <dbReference type="PROSITE" id="PS51015"/>
    </source>
</evidence>
<evidence type="ECO:0000256" key="13">
    <source>
        <dbReference type="PROSITE-ProRule" id="PRU00358"/>
    </source>
</evidence>
<dbReference type="PANTHER" id="PTHR14140:SF46">
    <property type="entry name" value="E3 UBIQUITIN-PROTEIN LIGASE ORTHRUS 1-RELATED"/>
    <property type="match status" value="1"/>
</dbReference>
<keyword evidence="8" id="KW-0862">Zinc</keyword>
<dbReference type="Proteomes" id="UP001457282">
    <property type="component" value="Unassembled WGS sequence"/>
</dbReference>
<evidence type="ECO:0000256" key="3">
    <source>
        <dbReference type="ARBA" id="ARBA00012483"/>
    </source>
</evidence>
<dbReference type="Pfam" id="PF13445">
    <property type="entry name" value="zf-RING_UBOX"/>
    <property type="match status" value="1"/>
</dbReference>
<feature type="compositionally biased region" description="Basic and acidic residues" evidence="14">
    <location>
        <begin position="624"/>
        <end position="650"/>
    </location>
</feature>
<keyword evidence="4" id="KW-0808">Transferase</keyword>
<feature type="domain" description="RING-type" evidence="15">
    <location>
        <begin position="137"/>
        <end position="176"/>
    </location>
</feature>
<feature type="region of interest" description="Disordered" evidence="14">
    <location>
        <begin position="474"/>
        <end position="495"/>
    </location>
</feature>
<comment type="pathway">
    <text evidence="2">Protein modification; protein ubiquitination.</text>
</comment>
<evidence type="ECO:0000256" key="14">
    <source>
        <dbReference type="SAM" id="MobiDB-lite"/>
    </source>
</evidence>
<name>A0AAW1WNW6_RUBAR</name>
<dbReference type="GO" id="GO:0061630">
    <property type="term" value="F:ubiquitin protein ligase activity"/>
    <property type="evidence" value="ECO:0007669"/>
    <property type="project" value="UniProtKB-EC"/>
</dbReference>
<keyword evidence="10" id="KW-0238">DNA-binding</keyword>
<keyword evidence="7" id="KW-0833">Ubl conjugation pathway</keyword>
<keyword evidence="5" id="KW-0479">Metal-binding</keyword>
<dbReference type="CDD" id="cd23138">
    <property type="entry name" value="RING-HC_ORTHRUS_rpt1"/>
    <property type="match status" value="1"/>
</dbReference>
<dbReference type="InterPro" id="IPR011011">
    <property type="entry name" value="Znf_FYVE_PHD"/>
</dbReference>
<comment type="catalytic activity">
    <reaction evidence="1">
        <text>S-ubiquitinyl-[E2 ubiquitin-conjugating enzyme]-L-cysteine + [acceptor protein]-L-lysine = [E2 ubiquitin-conjugating enzyme]-L-cysteine + N(6)-ubiquitinyl-[acceptor protein]-L-lysine.</text>
        <dbReference type="EC" id="2.3.2.27"/>
    </reaction>
</comment>
<dbReference type="FunFam" id="3.30.40.10:FF:000472">
    <property type="entry name" value="E3 ubiquitin-protein ligase ORTHRUS 2"/>
    <property type="match status" value="1"/>
</dbReference>
<comment type="subcellular location">
    <subcellularLocation>
        <location evidence="13">Nucleus</location>
    </subcellularLocation>
</comment>
<evidence type="ECO:0000256" key="7">
    <source>
        <dbReference type="ARBA" id="ARBA00022786"/>
    </source>
</evidence>
<dbReference type="InterPro" id="IPR018957">
    <property type="entry name" value="Znf_C3HC4_RING-type"/>
</dbReference>
<evidence type="ECO:0000256" key="5">
    <source>
        <dbReference type="ARBA" id="ARBA00022723"/>
    </source>
</evidence>
<dbReference type="GO" id="GO:0008270">
    <property type="term" value="F:zinc ion binding"/>
    <property type="evidence" value="ECO:0007669"/>
    <property type="project" value="UniProtKB-KW"/>
</dbReference>
<feature type="compositionally biased region" description="Acidic residues" evidence="14">
    <location>
        <begin position="594"/>
        <end position="622"/>
    </location>
</feature>
<feature type="domain" description="RING-type" evidence="15">
    <location>
        <begin position="509"/>
        <end position="565"/>
    </location>
</feature>
<evidence type="ECO:0000256" key="9">
    <source>
        <dbReference type="ARBA" id="ARBA00022853"/>
    </source>
</evidence>
<accession>A0AAW1WNW6</accession>
<dbReference type="AlphaFoldDB" id="A0AAW1WNW6"/>
<dbReference type="EMBL" id="JBEDUW010000005">
    <property type="protein sequence ID" value="KAK9926514.1"/>
    <property type="molecule type" value="Genomic_DNA"/>
</dbReference>
<dbReference type="PANTHER" id="PTHR14140">
    <property type="entry name" value="E3 UBIQUITIN-PROTEIN LIGASE UHRF-RELATED"/>
    <property type="match status" value="1"/>
</dbReference>
<evidence type="ECO:0000313" key="17">
    <source>
        <dbReference type="EMBL" id="KAK9926514.1"/>
    </source>
</evidence>